<keyword evidence="2" id="KW-1185">Reference proteome</keyword>
<organism evidence="2 3">
    <name type="scientific">Acinonyx jubatus</name>
    <name type="common">Cheetah</name>
    <dbReference type="NCBI Taxonomy" id="32536"/>
    <lineage>
        <taxon>Eukaryota</taxon>
        <taxon>Metazoa</taxon>
        <taxon>Chordata</taxon>
        <taxon>Craniata</taxon>
        <taxon>Vertebrata</taxon>
        <taxon>Euteleostomi</taxon>
        <taxon>Mammalia</taxon>
        <taxon>Eutheria</taxon>
        <taxon>Laurasiatheria</taxon>
        <taxon>Carnivora</taxon>
        <taxon>Feliformia</taxon>
        <taxon>Felidae</taxon>
        <taxon>Felinae</taxon>
        <taxon>Acinonyx</taxon>
    </lineage>
</organism>
<protein>
    <submittedName>
        <fullName evidence="3">Uncharacterized protein LOC113597170 isoform X1</fullName>
    </submittedName>
</protein>
<dbReference type="Proteomes" id="UP001652583">
    <property type="component" value="Chromosome X"/>
</dbReference>
<dbReference type="RefSeq" id="XP_026908712.1">
    <property type="nucleotide sequence ID" value="XM_027052911.2"/>
</dbReference>
<proteinExistence type="predicted"/>
<reference evidence="2" key="1">
    <citation type="submission" date="2025-05" db="UniProtKB">
        <authorList>
            <consortium name="RefSeq"/>
        </authorList>
    </citation>
    <scope>NUCLEOTIDE SEQUENCE [LARGE SCALE GENOMIC DNA]</scope>
</reference>
<dbReference type="GeneID" id="113597170"/>
<dbReference type="KEGG" id="aju:113597170"/>
<name>A0A6J1YU51_ACIJB</name>
<dbReference type="AlphaFoldDB" id="A0A6J1YU51"/>
<reference evidence="3" key="2">
    <citation type="submission" date="2025-08" db="UniProtKB">
        <authorList>
            <consortium name="RefSeq"/>
        </authorList>
    </citation>
    <scope>IDENTIFICATION</scope>
    <source>
        <tissue evidence="3">Blood</tissue>
    </source>
</reference>
<gene>
    <name evidence="3" type="primary">LOC113597170</name>
</gene>
<evidence type="ECO:0000313" key="3">
    <source>
        <dbReference type="RefSeq" id="XP_026908712.1"/>
    </source>
</evidence>
<evidence type="ECO:0000313" key="2">
    <source>
        <dbReference type="Proteomes" id="UP001652583"/>
    </source>
</evidence>
<feature type="region of interest" description="Disordered" evidence="1">
    <location>
        <begin position="84"/>
        <end position="114"/>
    </location>
</feature>
<sequence>MGGLTGPAKGHLQAARWFPRRRLITSRTFFPAPLSGARLWRRWGGGPRCASHGVQLSVLPPSVSAAERGHCGRQTQPHVHRLEADARPPDSSRGLGLRDLGADVRGGHTPRLPAPMAMRAWNAPVPAAKGRPLAPGAHSRQGRAWDRACGADGGAASPAPLRRALLLNVHHDKDARKPCLLWAPNRALRSSASSPASVNRALQIRGTHLCPLSCPVGRFQPPRIKQPLGPS</sequence>
<accession>A0A6J1YU51</accession>
<evidence type="ECO:0000256" key="1">
    <source>
        <dbReference type="SAM" id="MobiDB-lite"/>
    </source>
</evidence>